<proteinExistence type="predicted"/>
<reference evidence="1 2" key="1">
    <citation type="submission" date="2020-02" db="EMBL/GenBank/DDBJ databases">
        <title>Whole Genome Shotgun Sequence of Streptomyces sp. strain CWH03.</title>
        <authorList>
            <person name="Dohra H."/>
            <person name="Kodani S."/>
            <person name="Yamamura H."/>
        </authorList>
    </citation>
    <scope>NUCLEOTIDE SEQUENCE [LARGE SCALE GENOMIC DNA]</scope>
    <source>
        <strain evidence="1 2">CWH03</strain>
    </source>
</reference>
<dbReference type="AlphaFoldDB" id="A0A6A0B0W0"/>
<name>A0A6A0B0W0_9ACTN</name>
<dbReference type="Gene3D" id="3.40.1360.10">
    <property type="match status" value="1"/>
</dbReference>
<dbReference type="CDD" id="cd01029">
    <property type="entry name" value="TOPRIM_primases"/>
    <property type="match status" value="1"/>
</dbReference>
<sequence>MRPPRPTNTLIQLAEESPFVNDTIAFNRLADHLRDLGEPTRYQGRALRTRGLCHDGDSPSTVAISRIQGGVGVFCHKCQGNADFLAAIGWTEADLFDEPLPERQRDRPADDMWIPCKERGHKRVAQYLYRGENGAVVHGVTRCDHKCFAQWRPEPTAKSGRRWSLNDQQGNRLVRVVPYRLPEILKAKTNDRVVWICEGEKDAHALVDHGLVATCNAGGAGKWTAEHAQFLEGMDVTIVADRDEPGRRHAEHVVETLIGLARSIYVVQAKAGKDAADHFAAGYKDHQFHQVGAPVPYPGDPEAQ</sequence>
<dbReference type="Pfam" id="PF13155">
    <property type="entry name" value="Toprim_2"/>
    <property type="match status" value="1"/>
</dbReference>
<dbReference type="EMBL" id="BLLG01000021">
    <property type="protein sequence ID" value="GFH38879.1"/>
    <property type="molecule type" value="Genomic_DNA"/>
</dbReference>
<dbReference type="InterPro" id="IPR034154">
    <property type="entry name" value="TOPRIM_DnaG/twinkle"/>
</dbReference>
<organism evidence="1 2">
    <name type="scientific">Streptomyces pacificus</name>
    <dbReference type="NCBI Taxonomy" id="2705029"/>
    <lineage>
        <taxon>Bacteria</taxon>
        <taxon>Bacillati</taxon>
        <taxon>Actinomycetota</taxon>
        <taxon>Actinomycetes</taxon>
        <taxon>Kitasatosporales</taxon>
        <taxon>Streptomycetaceae</taxon>
        <taxon>Streptomyces</taxon>
    </lineage>
</organism>
<evidence type="ECO:0000313" key="1">
    <source>
        <dbReference type="EMBL" id="GFH38879.1"/>
    </source>
</evidence>
<protein>
    <recommendedName>
        <fullName evidence="3">Toprim domain-containing protein</fullName>
    </recommendedName>
</protein>
<evidence type="ECO:0000313" key="2">
    <source>
        <dbReference type="Proteomes" id="UP000484988"/>
    </source>
</evidence>
<comment type="caution">
    <text evidence="1">The sequence shown here is derived from an EMBL/GenBank/DDBJ whole genome shotgun (WGS) entry which is preliminary data.</text>
</comment>
<gene>
    <name evidence="1" type="ORF">SCWH03_51420</name>
</gene>
<evidence type="ECO:0008006" key="3">
    <source>
        <dbReference type="Google" id="ProtNLM"/>
    </source>
</evidence>
<dbReference type="Proteomes" id="UP000484988">
    <property type="component" value="Unassembled WGS sequence"/>
</dbReference>
<accession>A0A6A0B0W0</accession>
<dbReference type="SUPFAM" id="SSF56731">
    <property type="entry name" value="DNA primase core"/>
    <property type="match status" value="1"/>
</dbReference>
<keyword evidence="2" id="KW-1185">Reference proteome</keyword>